<evidence type="ECO:0000256" key="1">
    <source>
        <dbReference type="ARBA" id="ARBA00022679"/>
    </source>
</evidence>
<reference evidence="5 6" key="1">
    <citation type="submission" date="2020-04" db="EMBL/GenBank/DDBJ databases">
        <title>MicrobeNet Type strains.</title>
        <authorList>
            <person name="Nicholson A.C."/>
        </authorList>
    </citation>
    <scope>NUCLEOTIDE SEQUENCE [LARGE SCALE GENOMIC DNA]</scope>
    <source>
        <strain evidence="5 6">DSM 45078</strain>
    </source>
</reference>
<dbReference type="PROSITE" id="PS51186">
    <property type="entry name" value="GNAT"/>
    <property type="match status" value="1"/>
</dbReference>
<feature type="compositionally biased region" description="Basic and acidic residues" evidence="3">
    <location>
        <begin position="10"/>
        <end position="24"/>
    </location>
</feature>
<comment type="caution">
    <text evidence="5">The sequence shown here is derived from an EMBL/GenBank/DDBJ whole genome shotgun (WGS) entry which is preliminary data.</text>
</comment>
<proteinExistence type="predicted"/>
<feature type="domain" description="N-acetyltransferase" evidence="4">
    <location>
        <begin position="55"/>
        <end position="198"/>
    </location>
</feature>
<evidence type="ECO:0000259" key="4">
    <source>
        <dbReference type="PROSITE" id="PS51186"/>
    </source>
</evidence>
<dbReference type="CDD" id="cd04301">
    <property type="entry name" value="NAT_SF"/>
    <property type="match status" value="1"/>
</dbReference>
<accession>A0A846XL20</accession>
<dbReference type="PANTHER" id="PTHR43877:SF1">
    <property type="entry name" value="ACETYLTRANSFERASE"/>
    <property type="match status" value="1"/>
</dbReference>
<sequence>MVSPRLPHGSRGEFVRASDDRRVPIDPNSAEQAGSGPRWRIVPLDPRHAHALAVCHIACWREAYQGLVPEHVLAALDPDRRAATVERIARSPTGTTAVAESGTEVIGFVHYGPPSEYPAAAERELGALYVRAPWYGSGLAQALLDAVLEPDKSCSLWVFEQNLRARAFYSKYGFSADGTARAERFATTTEIRLVRPAVECRS</sequence>
<keyword evidence="2" id="KW-0012">Acyltransferase</keyword>
<dbReference type="Gene3D" id="3.40.630.30">
    <property type="match status" value="1"/>
</dbReference>
<evidence type="ECO:0000313" key="6">
    <source>
        <dbReference type="Proteomes" id="UP000565715"/>
    </source>
</evidence>
<dbReference type="GO" id="GO:0016747">
    <property type="term" value="F:acyltransferase activity, transferring groups other than amino-acyl groups"/>
    <property type="evidence" value="ECO:0007669"/>
    <property type="project" value="InterPro"/>
</dbReference>
<name>A0A846XL20_9NOCA</name>
<dbReference type="InterPro" id="IPR016181">
    <property type="entry name" value="Acyl_CoA_acyltransferase"/>
</dbReference>
<organism evidence="5 6">
    <name type="scientific">Nocardia speluncae</name>
    <dbReference type="NCBI Taxonomy" id="419477"/>
    <lineage>
        <taxon>Bacteria</taxon>
        <taxon>Bacillati</taxon>
        <taxon>Actinomycetota</taxon>
        <taxon>Actinomycetes</taxon>
        <taxon>Mycobacteriales</taxon>
        <taxon>Nocardiaceae</taxon>
        <taxon>Nocardia</taxon>
    </lineage>
</organism>
<gene>
    <name evidence="5" type="ORF">HGA13_19675</name>
</gene>
<dbReference type="AlphaFoldDB" id="A0A846XL20"/>
<protein>
    <submittedName>
        <fullName evidence="5">GNAT family N-acetyltransferase</fullName>
    </submittedName>
</protein>
<evidence type="ECO:0000256" key="2">
    <source>
        <dbReference type="ARBA" id="ARBA00023315"/>
    </source>
</evidence>
<dbReference type="InterPro" id="IPR000182">
    <property type="entry name" value="GNAT_dom"/>
</dbReference>
<evidence type="ECO:0000313" key="5">
    <source>
        <dbReference type="EMBL" id="NKY35273.1"/>
    </source>
</evidence>
<feature type="region of interest" description="Disordered" evidence="3">
    <location>
        <begin position="1"/>
        <end position="38"/>
    </location>
</feature>
<dbReference type="Pfam" id="PF00583">
    <property type="entry name" value="Acetyltransf_1"/>
    <property type="match status" value="1"/>
</dbReference>
<dbReference type="EMBL" id="JAAXOO010000005">
    <property type="protein sequence ID" value="NKY35273.1"/>
    <property type="molecule type" value="Genomic_DNA"/>
</dbReference>
<evidence type="ECO:0000256" key="3">
    <source>
        <dbReference type="SAM" id="MobiDB-lite"/>
    </source>
</evidence>
<dbReference type="InterPro" id="IPR050832">
    <property type="entry name" value="Bact_Acetyltransf"/>
</dbReference>
<dbReference type="PANTHER" id="PTHR43877">
    <property type="entry name" value="AMINOALKYLPHOSPHONATE N-ACETYLTRANSFERASE-RELATED-RELATED"/>
    <property type="match status" value="1"/>
</dbReference>
<dbReference type="SUPFAM" id="SSF55729">
    <property type="entry name" value="Acyl-CoA N-acyltransferases (Nat)"/>
    <property type="match status" value="1"/>
</dbReference>
<keyword evidence="6" id="KW-1185">Reference proteome</keyword>
<dbReference type="Proteomes" id="UP000565715">
    <property type="component" value="Unassembled WGS sequence"/>
</dbReference>
<keyword evidence="1 5" id="KW-0808">Transferase</keyword>
<dbReference type="RefSeq" id="WP_084471090.1">
    <property type="nucleotide sequence ID" value="NZ_JAAXOO010000005.1"/>
</dbReference>